<keyword evidence="1" id="KW-0812">Transmembrane</keyword>
<gene>
    <name evidence="2" type="ORF">DW099_13780</name>
</gene>
<comment type="caution">
    <text evidence="2">The sequence shown here is derived from an EMBL/GenBank/DDBJ whole genome shotgun (WGS) entry which is preliminary data.</text>
</comment>
<evidence type="ECO:0000313" key="3">
    <source>
        <dbReference type="Proteomes" id="UP000284841"/>
    </source>
</evidence>
<feature type="transmembrane region" description="Helical" evidence="1">
    <location>
        <begin position="91"/>
        <end position="112"/>
    </location>
</feature>
<keyword evidence="1" id="KW-1133">Transmembrane helix</keyword>
<feature type="transmembrane region" description="Helical" evidence="1">
    <location>
        <begin position="58"/>
        <end position="79"/>
    </location>
</feature>
<organism evidence="2 3">
    <name type="scientific">Emergencia timonensis</name>
    <dbReference type="NCBI Taxonomy" id="1776384"/>
    <lineage>
        <taxon>Bacteria</taxon>
        <taxon>Bacillati</taxon>
        <taxon>Bacillota</taxon>
        <taxon>Clostridia</taxon>
        <taxon>Peptostreptococcales</taxon>
        <taxon>Anaerovoracaceae</taxon>
        <taxon>Emergencia</taxon>
    </lineage>
</organism>
<sequence>MKHRKYLYGSLGLLSLLGFIGIFTEERGFLAFFAFAVDFEYFFIKSDEMLEEYMNRSASRAFYCGMIATAIVVLISFFMQNQTASESLLAGFAWGWSVATVVYALSTAFFGLKEKWGLEK</sequence>
<dbReference type="STRING" id="1776384.GCA_900086585_01989"/>
<evidence type="ECO:0000313" key="2">
    <source>
        <dbReference type="EMBL" id="RHJ85912.1"/>
    </source>
</evidence>
<proteinExistence type="predicted"/>
<keyword evidence="1" id="KW-0472">Membrane</keyword>
<reference evidence="2 3" key="1">
    <citation type="submission" date="2018-08" db="EMBL/GenBank/DDBJ databases">
        <title>A genome reference for cultivated species of the human gut microbiota.</title>
        <authorList>
            <person name="Zou Y."/>
            <person name="Xue W."/>
            <person name="Luo G."/>
        </authorList>
    </citation>
    <scope>NUCLEOTIDE SEQUENCE [LARGE SCALE GENOMIC DNA]</scope>
    <source>
        <strain evidence="2 3">AM07-24</strain>
    </source>
</reference>
<feature type="transmembrane region" description="Helical" evidence="1">
    <location>
        <begin position="7"/>
        <end position="23"/>
    </location>
</feature>
<dbReference type="OrthoDB" id="1654690at2"/>
<keyword evidence="3" id="KW-1185">Reference proteome</keyword>
<accession>A0A415DYP5</accession>
<dbReference type="AlphaFoldDB" id="A0A415DYP5"/>
<feature type="transmembrane region" description="Helical" evidence="1">
    <location>
        <begin position="29"/>
        <end position="46"/>
    </location>
</feature>
<evidence type="ECO:0000256" key="1">
    <source>
        <dbReference type="SAM" id="Phobius"/>
    </source>
</evidence>
<dbReference type="EMBL" id="QRMS01000004">
    <property type="protein sequence ID" value="RHJ85912.1"/>
    <property type="molecule type" value="Genomic_DNA"/>
</dbReference>
<dbReference type="RefSeq" id="WP_118336082.1">
    <property type="nucleotide sequence ID" value="NZ_AP025567.1"/>
</dbReference>
<name>A0A415DYP5_9FIRM</name>
<protein>
    <submittedName>
        <fullName evidence="2">DUF3796 domain-containing protein</fullName>
    </submittedName>
</protein>
<dbReference type="Proteomes" id="UP000284841">
    <property type="component" value="Unassembled WGS sequence"/>
</dbReference>